<keyword evidence="4" id="KW-1185">Reference proteome</keyword>
<dbReference type="InterPro" id="IPR036047">
    <property type="entry name" value="F-box-like_dom_sf"/>
</dbReference>
<dbReference type="EMBL" id="JAAAHW010004821">
    <property type="protein sequence ID" value="KAF9971350.1"/>
    <property type="molecule type" value="Genomic_DNA"/>
</dbReference>
<dbReference type="InterPro" id="IPR032675">
    <property type="entry name" value="LRR_dom_sf"/>
</dbReference>
<dbReference type="Pfam" id="PF12937">
    <property type="entry name" value="F-box-like"/>
    <property type="match status" value="1"/>
</dbReference>
<proteinExistence type="predicted"/>
<dbReference type="Proteomes" id="UP000749646">
    <property type="component" value="Unassembled WGS sequence"/>
</dbReference>
<dbReference type="OrthoDB" id="2354556at2759"/>
<evidence type="ECO:0000259" key="2">
    <source>
        <dbReference type="Pfam" id="PF12937"/>
    </source>
</evidence>
<evidence type="ECO:0000313" key="4">
    <source>
        <dbReference type="Proteomes" id="UP000749646"/>
    </source>
</evidence>
<dbReference type="AlphaFoldDB" id="A0A9P6JG16"/>
<accession>A0A9P6JG16</accession>
<evidence type="ECO:0000256" key="1">
    <source>
        <dbReference type="SAM" id="MobiDB-lite"/>
    </source>
</evidence>
<gene>
    <name evidence="3" type="ORF">BGZ65_010482</name>
</gene>
<dbReference type="Gene3D" id="3.80.10.10">
    <property type="entry name" value="Ribonuclease Inhibitor"/>
    <property type="match status" value="1"/>
</dbReference>
<comment type="caution">
    <text evidence="3">The sequence shown here is derived from an EMBL/GenBank/DDBJ whole genome shotgun (WGS) entry which is preliminary data.</text>
</comment>
<feature type="compositionally biased region" description="Polar residues" evidence="1">
    <location>
        <begin position="70"/>
        <end position="82"/>
    </location>
</feature>
<feature type="region of interest" description="Disordered" evidence="1">
    <location>
        <begin position="70"/>
        <end position="89"/>
    </location>
</feature>
<reference evidence="3" key="1">
    <citation type="journal article" date="2020" name="Fungal Divers.">
        <title>Resolving the Mortierellaceae phylogeny through synthesis of multi-gene phylogenetics and phylogenomics.</title>
        <authorList>
            <person name="Vandepol N."/>
            <person name="Liber J."/>
            <person name="Desiro A."/>
            <person name="Na H."/>
            <person name="Kennedy M."/>
            <person name="Barry K."/>
            <person name="Grigoriev I.V."/>
            <person name="Miller A.N."/>
            <person name="O'Donnell K."/>
            <person name="Stajich J.E."/>
            <person name="Bonito G."/>
        </authorList>
    </citation>
    <scope>NUCLEOTIDE SEQUENCE</scope>
    <source>
        <strain evidence="3">MES-2147</strain>
    </source>
</reference>
<evidence type="ECO:0000313" key="3">
    <source>
        <dbReference type="EMBL" id="KAF9971350.1"/>
    </source>
</evidence>
<sequence length="89" mass="10494">MLGIPELDEMICKQLSIQDLAQCARVCKKWHRSIIPILWHTLVIPSKHHEARETVRNTILEDYRYEQQLQLPSEASNQQQLSPFMPTLR</sequence>
<organism evidence="3 4">
    <name type="scientific">Modicella reniformis</name>
    <dbReference type="NCBI Taxonomy" id="1440133"/>
    <lineage>
        <taxon>Eukaryota</taxon>
        <taxon>Fungi</taxon>
        <taxon>Fungi incertae sedis</taxon>
        <taxon>Mucoromycota</taxon>
        <taxon>Mortierellomycotina</taxon>
        <taxon>Mortierellomycetes</taxon>
        <taxon>Mortierellales</taxon>
        <taxon>Mortierellaceae</taxon>
        <taxon>Modicella</taxon>
    </lineage>
</organism>
<feature type="non-terminal residue" evidence="3">
    <location>
        <position position="89"/>
    </location>
</feature>
<dbReference type="InterPro" id="IPR001810">
    <property type="entry name" value="F-box_dom"/>
</dbReference>
<protein>
    <recommendedName>
        <fullName evidence="2">F-box domain-containing protein</fullName>
    </recommendedName>
</protein>
<feature type="domain" description="F-box" evidence="2">
    <location>
        <begin position="10"/>
        <end position="44"/>
    </location>
</feature>
<name>A0A9P6JG16_9FUNG</name>
<dbReference type="SUPFAM" id="SSF81383">
    <property type="entry name" value="F-box domain"/>
    <property type="match status" value="1"/>
</dbReference>